<name>A0A7Z9C0R8_9CYAN</name>
<sequence>MINLALLKQRGLRLLNGRKSYKDLSDKQWTLSPGQSLISPPAIYLPGELDKVTGVPIETTYANELQRIQGGITQHAATTAYRLSDVQIHRGYIYKGAMKFPLTTTKESWFNQSETEYISEAALACTFCGNLYFGHWMTDDVILNLAARELATAIRTDQKLSPNQIEYSHLFEINSTPVNHAKFKELIIIEDYGQNQFKRERYQYIRAKLKQLYSPSVRPGVMLLRGKSGIQRYLLNEDEIAEFLRNQGFTIIDPENTPAREIVRQTLGAKIIVGVEGSQLANGLFTVAEDGVILTLQPPYRFNNVYKGRSDCLGIQYAFVVGKQVDSGFEISIENLTKTLDKINSRRV</sequence>
<dbReference type="Pfam" id="PF04577">
    <property type="entry name" value="Glyco_transf_61"/>
    <property type="match status" value="1"/>
</dbReference>
<comment type="caution">
    <text evidence="2">The sequence shown here is derived from an EMBL/GenBank/DDBJ whole genome shotgun (WGS) entry which is preliminary data.</text>
</comment>
<accession>A0A7Z9C0R8</accession>
<organism evidence="2 3">
    <name type="scientific">Planktothrix serta PCC 8927</name>
    <dbReference type="NCBI Taxonomy" id="671068"/>
    <lineage>
        <taxon>Bacteria</taxon>
        <taxon>Bacillati</taxon>
        <taxon>Cyanobacteriota</taxon>
        <taxon>Cyanophyceae</taxon>
        <taxon>Oscillatoriophycideae</taxon>
        <taxon>Oscillatoriales</taxon>
        <taxon>Microcoleaceae</taxon>
        <taxon>Planktothrix</taxon>
    </lineage>
</organism>
<proteinExistence type="predicted"/>
<dbReference type="OrthoDB" id="6935590at2"/>
<evidence type="ECO:0000259" key="1">
    <source>
        <dbReference type="Pfam" id="PF04577"/>
    </source>
</evidence>
<evidence type="ECO:0000313" key="2">
    <source>
        <dbReference type="EMBL" id="VXD23481.1"/>
    </source>
</evidence>
<gene>
    <name evidence="2" type="ORF">PL8927_780123</name>
</gene>
<evidence type="ECO:0000313" key="3">
    <source>
        <dbReference type="Proteomes" id="UP000184550"/>
    </source>
</evidence>
<dbReference type="EMBL" id="CZCU02000155">
    <property type="protein sequence ID" value="VXD23481.1"/>
    <property type="molecule type" value="Genomic_DNA"/>
</dbReference>
<reference evidence="2" key="1">
    <citation type="submission" date="2019-10" db="EMBL/GenBank/DDBJ databases">
        <authorList>
            <consortium name="Genoscope - CEA"/>
            <person name="William W."/>
        </authorList>
    </citation>
    <scope>NUCLEOTIDE SEQUENCE [LARGE SCALE GENOMIC DNA]</scope>
    <source>
        <strain evidence="2">BBR_PRJEB10992</strain>
    </source>
</reference>
<keyword evidence="3" id="KW-1185">Reference proteome</keyword>
<dbReference type="InterPro" id="IPR049625">
    <property type="entry name" value="Glyco_transf_61_cat"/>
</dbReference>
<dbReference type="Proteomes" id="UP000184550">
    <property type="component" value="Unassembled WGS sequence"/>
</dbReference>
<feature type="domain" description="Glycosyltransferase 61 catalytic" evidence="1">
    <location>
        <begin position="133"/>
        <end position="289"/>
    </location>
</feature>
<dbReference type="GO" id="GO:0016757">
    <property type="term" value="F:glycosyltransferase activity"/>
    <property type="evidence" value="ECO:0007669"/>
    <property type="project" value="InterPro"/>
</dbReference>
<dbReference type="AlphaFoldDB" id="A0A7Z9C0R8"/>
<protein>
    <recommendedName>
        <fullName evidence="1">Glycosyltransferase 61 catalytic domain-containing protein</fullName>
    </recommendedName>
</protein>
<dbReference type="RefSeq" id="WP_083625553.1">
    <property type="nucleotide sequence ID" value="NZ_LR734879.1"/>
</dbReference>